<keyword evidence="6" id="KW-0547">Nucleotide-binding</keyword>
<dbReference type="Pfam" id="PF00005">
    <property type="entry name" value="ABC_tran"/>
    <property type="match status" value="2"/>
</dbReference>
<organism evidence="11 12">
    <name type="scientific">Microterricola viridarii</name>
    <dbReference type="NCBI Taxonomy" id="412690"/>
    <lineage>
        <taxon>Bacteria</taxon>
        <taxon>Bacillati</taxon>
        <taxon>Actinomycetota</taxon>
        <taxon>Actinomycetes</taxon>
        <taxon>Micrococcales</taxon>
        <taxon>Microbacteriaceae</taxon>
        <taxon>Microterricola</taxon>
    </lineage>
</organism>
<dbReference type="PANTHER" id="PTHR43790">
    <property type="entry name" value="CARBOHYDRATE TRANSPORT ATP-BINDING PROTEIN MG119-RELATED"/>
    <property type="match status" value="1"/>
</dbReference>
<dbReference type="AlphaFoldDB" id="A0A1H1NZE9"/>
<evidence type="ECO:0000256" key="5">
    <source>
        <dbReference type="ARBA" id="ARBA00022737"/>
    </source>
</evidence>
<evidence type="ECO:0000313" key="11">
    <source>
        <dbReference type="EMBL" id="SDS04145.1"/>
    </source>
</evidence>
<dbReference type="InterPro" id="IPR050107">
    <property type="entry name" value="ABC_carbohydrate_import_ATPase"/>
</dbReference>
<dbReference type="CDD" id="cd03216">
    <property type="entry name" value="ABC_Carb_Monos_I"/>
    <property type="match status" value="1"/>
</dbReference>
<dbReference type="Gene3D" id="3.40.50.300">
    <property type="entry name" value="P-loop containing nucleotide triphosphate hydrolases"/>
    <property type="match status" value="2"/>
</dbReference>
<keyword evidence="8" id="KW-1278">Translocase</keyword>
<name>A0A1H1NZE9_9MICO</name>
<dbReference type="STRING" id="412690.SAMN04489834_0748"/>
<dbReference type="RefSeq" id="WP_156786228.1">
    <property type="nucleotide sequence ID" value="NZ_LT629742.1"/>
</dbReference>
<evidence type="ECO:0000256" key="3">
    <source>
        <dbReference type="ARBA" id="ARBA00022475"/>
    </source>
</evidence>
<dbReference type="PROSITE" id="PS50893">
    <property type="entry name" value="ABC_TRANSPORTER_2"/>
    <property type="match status" value="2"/>
</dbReference>
<dbReference type="PANTHER" id="PTHR43790:SF3">
    <property type="entry name" value="D-ALLOSE IMPORT ATP-BINDING PROTEIN ALSA-RELATED"/>
    <property type="match status" value="1"/>
</dbReference>
<keyword evidence="3" id="KW-1003">Cell membrane</keyword>
<dbReference type="GO" id="GO:0016887">
    <property type="term" value="F:ATP hydrolysis activity"/>
    <property type="evidence" value="ECO:0007669"/>
    <property type="project" value="InterPro"/>
</dbReference>
<dbReference type="FunFam" id="3.40.50.300:FF:000127">
    <property type="entry name" value="Ribose import ATP-binding protein RbsA"/>
    <property type="match status" value="1"/>
</dbReference>
<evidence type="ECO:0000256" key="9">
    <source>
        <dbReference type="ARBA" id="ARBA00023136"/>
    </source>
</evidence>
<feature type="domain" description="ABC transporter" evidence="10">
    <location>
        <begin position="8"/>
        <end position="244"/>
    </location>
</feature>
<keyword evidence="4" id="KW-0762">Sugar transport</keyword>
<dbReference type="InterPro" id="IPR003593">
    <property type="entry name" value="AAA+_ATPase"/>
</dbReference>
<dbReference type="GO" id="GO:0005524">
    <property type="term" value="F:ATP binding"/>
    <property type="evidence" value="ECO:0007669"/>
    <property type="project" value="UniProtKB-KW"/>
</dbReference>
<dbReference type="InterPro" id="IPR027417">
    <property type="entry name" value="P-loop_NTPase"/>
</dbReference>
<dbReference type="PROSITE" id="PS00211">
    <property type="entry name" value="ABC_TRANSPORTER_1"/>
    <property type="match status" value="1"/>
</dbReference>
<evidence type="ECO:0000259" key="10">
    <source>
        <dbReference type="PROSITE" id="PS50893"/>
    </source>
</evidence>
<accession>A0A1H1NZE9</accession>
<evidence type="ECO:0000313" key="12">
    <source>
        <dbReference type="Proteomes" id="UP000181956"/>
    </source>
</evidence>
<sequence length="513" mass="54884">MATSPYALEVRGITKSFPGVRALDNVNLRLKPGEVHALLGENGAGKSTLIKILTGIQPADSGSILVRGQERTFQSAHAATMAGIGVVHQERNVIADFTVAENIVLGNTPRLRGGRVDWKAVDSGAKRVLDMLDFPIDPSMPTRLLSSAQTQLVEIARGLYADSAVLLLDEPTASISEAESTLLFDVVHRLTAQGRAILFVSHKLEEVFAHCDTVTVFRDGRSVAESEPLSAYTRDSIVDLLVGRTLSKLDVPERSPDVSGTPALELVGVDTATGHHGIDLNVHSGEILGLYGLVGAGRTELARAVLGLDQITSGDLKVNGTPAVIRSVGDALERFGIGYVTEDRKAEGLFLDQTVAKNLTVTILKKLSNGLGVVREKAARQAADDYISSLDIKVASRDQLVGTLSGGNQQKVSLGKWLAAKTEILIIDEPTVGIDVRTKGAFYTLIWQLALEGKAVIVISSDLAEMVTLVDRIAVMQDFAITGEVVNTHDYEQMSKAVIRLIHEEQPAPAGGR</sequence>
<dbReference type="SMART" id="SM00382">
    <property type="entry name" value="AAA"/>
    <property type="match status" value="2"/>
</dbReference>
<keyword evidence="7 11" id="KW-0067">ATP-binding</keyword>
<dbReference type="EMBL" id="LT629742">
    <property type="protein sequence ID" value="SDS04145.1"/>
    <property type="molecule type" value="Genomic_DNA"/>
</dbReference>
<dbReference type="Proteomes" id="UP000181956">
    <property type="component" value="Chromosome I"/>
</dbReference>
<keyword evidence="9" id="KW-0472">Membrane</keyword>
<dbReference type="SUPFAM" id="SSF52540">
    <property type="entry name" value="P-loop containing nucleoside triphosphate hydrolases"/>
    <property type="match status" value="2"/>
</dbReference>
<proteinExistence type="predicted"/>
<gene>
    <name evidence="11" type="ORF">SAMN04489834_0748</name>
</gene>
<evidence type="ECO:0000256" key="6">
    <source>
        <dbReference type="ARBA" id="ARBA00022741"/>
    </source>
</evidence>
<keyword evidence="2" id="KW-0813">Transport</keyword>
<reference evidence="12" key="1">
    <citation type="submission" date="2016-10" db="EMBL/GenBank/DDBJ databases">
        <authorList>
            <person name="Varghese N."/>
            <person name="Submissions S."/>
        </authorList>
    </citation>
    <scope>NUCLEOTIDE SEQUENCE [LARGE SCALE GENOMIC DNA]</scope>
    <source>
        <strain evidence="12">DSM 21772</strain>
    </source>
</reference>
<feature type="domain" description="ABC transporter" evidence="10">
    <location>
        <begin position="253"/>
        <end position="503"/>
    </location>
</feature>
<evidence type="ECO:0000256" key="4">
    <source>
        <dbReference type="ARBA" id="ARBA00022597"/>
    </source>
</evidence>
<keyword evidence="5" id="KW-0677">Repeat</keyword>
<dbReference type="CDD" id="cd03215">
    <property type="entry name" value="ABC_Carb_Monos_II"/>
    <property type="match status" value="1"/>
</dbReference>
<evidence type="ECO:0000256" key="2">
    <source>
        <dbReference type="ARBA" id="ARBA00022448"/>
    </source>
</evidence>
<dbReference type="InterPro" id="IPR003439">
    <property type="entry name" value="ABC_transporter-like_ATP-bd"/>
</dbReference>
<dbReference type="GO" id="GO:0005886">
    <property type="term" value="C:plasma membrane"/>
    <property type="evidence" value="ECO:0007669"/>
    <property type="project" value="UniProtKB-SubCell"/>
</dbReference>
<keyword evidence="12" id="KW-1185">Reference proteome</keyword>
<dbReference type="OrthoDB" id="39350at2"/>
<evidence type="ECO:0000256" key="1">
    <source>
        <dbReference type="ARBA" id="ARBA00004202"/>
    </source>
</evidence>
<comment type="subcellular location">
    <subcellularLocation>
        <location evidence="1">Cell membrane</location>
        <topology evidence="1">Peripheral membrane protein</topology>
    </subcellularLocation>
</comment>
<protein>
    <submittedName>
        <fullName evidence="11">Monosaccharide ABC transporter ATP-binding protein, CUT2 family</fullName>
    </submittedName>
</protein>
<dbReference type="InterPro" id="IPR017871">
    <property type="entry name" value="ABC_transporter-like_CS"/>
</dbReference>
<evidence type="ECO:0000256" key="8">
    <source>
        <dbReference type="ARBA" id="ARBA00022967"/>
    </source>
</evidence>
<evidence type="ECO:0000256" key="7">
    <source>
        <dbReference type="ARBA" id="ARBA00022840"/>
    </source>
</evidence>